<dbReference type="Proteomes" id="UP000000374">
    <property type="component" value="Chromosome"/>
</dbReference>
<keyword evidence="2 8" id="KW-0436">Ligase</keyword>
<feature type="domain" description="AMP-dependent synthetase/ligase" evidence="6">
    <location>
        <begin position="17"/>
        <end position="414"/>
    </location>
</feature>
<keyword evidence="4" id="KW-0443">Lipid metabolism</keyword>
<dbReference type="InterPro" id="IPR042099">
    <property type="entry name" value="ANL_N_sf"/>
</dbReference>
<dbReference type="InterPro" id="IPR025110">
    <property type="entry name" value="AMP-bd_C"/>
</dbReference>
<sequence length="593" mass="65165">MNRQLPLDSASTILECLEHYAQTRPEERAYTFLVNGDDQERVLTYGDLRSRAVAYGQHLRDCGLSHKAVLLLFPSGLDFIIAFFACAYAGAVSVPANLARNSHHYARLRQIILDSETRAVLTTRDLRNSIGEGLLGSGVDTSHVAVFCESDEPVVTCSVTLPTQEQLAFLQYTSGSTGEPKGVMITHAQLVANERAIQRSADLPEHLAGAGWLPQFHDMGLIGATLQPVALGGHYVFMSPLHFLQRPLRWLKMISHYRAVATAAPNFALELCAKAQPDDEIEALDLSTLSTIFCGAEPVNADAIERFELRFSRFGLRSDAIKPCYGLAEATLMVSGGVAPNNLRTLFVGRDALTVGRAEVQHDSAQPTQTVVCCGRPVLEHRIVIVDPSTGCILSNGQVGEVWFAGSSVASGYWRNPVATMETFKAMTSCGEGPFMRTGDLGFFHNEGLFITGRIKELIIFRGRNLYPHDIESTLIKTSAIFSEVQAAVFTANSDDGSNVVAYVELPRRTKAYPGLEFQSVAHTLRMAVAQVHDVHLRDIYFLSHGKIPRTSSGKIQRKRCADIYASREIDVCAHTLFTTRQHVGRQLESIDL</sequence>
<keyword evidence="5" id="KW-1133">Transmembrane helix</keyword>
<evidence type="ECO:0000256" key="5">
    <source>
        <dbReference type="SAM" id="Phobius"/>
    </source>
</evidence>
<keyword evidence="3" id="KW-0276">Fatty acid metabolism</keyword>
<accession>A1WM65</accession>
<dbReference type="GO" id="GO:0006633">
    <property type="term" value="P:fatty acid biosynthetic process"/>
    <property type="evidence" value="ECO:0007669"/>
    <property type="project" value="TreeGrafter"/>
</dbReference>
<comment type="similarity">
    <text evidence="1">Belongs to the ATP-dependent AMP-binding enzyme family.</text>
</comment>
<dbReference type="AlphaFoldDB" id="A1WM65"/>
<dbReference type="GO" id="GO:0070566">
    <property type="term" value="F:adenylyltransferase activity"/>
    <property type="evidence" value="ECO:0007669"/>
    <property type="project" value="TreeGrafter"/>
</dbReference>
<dbReference type="RefSeq" id="WP_011810718.1">
    <property type="nucleotide sequence ID" value="NC_008786.1"/>
</dbReference>
<feature type="domain" description="AMP-binding enzyme C-terminal" evidence="7">
    <location>
        <begin position="457"/>
        <end position="572"/>
    </location>
</feature>
<keyword evidence="5" id="KW-0812">Transmembrane</keyword>
<protein>
    <submittedName>
        <fullName evidence="8">AMP-dependent synthetase and ligase</fullName>
    </submittedName>
</protein>
<dbReference type="InterPro" id="IPR045851">
    <property type="entry name" value="AMP-bd_C_sf"/>
</dbReference>
<evidence type="ECO:0000256" key="1">
    <source>
        <dbReference type="ARBA" id="ARBA00006432"/>
    </source>
</evidence>
<dbReference type="CDD" id="cd05931">
    <property type="entry name" value="FAAL"/>
    <property type="match status" value="1"/>
</dbReference>
<evidence type="ECO:0000256" key="3">
    <source>
        <dbReference type="ARBA" id="ARBA00022832"/>
    </source>
</evidence>
<evidence type="ECO:0000313" key="9">
    <source>
        <dbReference type="Proteomes" id="UP000000374"/>
    </source>
</evidence>
<name>A1WM65_VEREI</name>
<evidence type="ECO:0000259" key="7">
    <source>
        <dbReference type="Pfam" id="PF23024"/>
    </source>
</evidence>
<reference evidence="9" key="1">
    <citation type="submission" date="2006-12" db="EMBL/GenBank/DDBJ databases">
        <title>Complete sequence of chromosome 1 of Verminephrobacter eiseniae EF01-2.</title>
        <authorList>
            <person name="Copeland A."/>
            <person name="Lucas S."/>
            <person name="Lapidus A."/>
            <person name="Barry K."/>
            <person name="Detter J.C."/>
            <person name="Glavina del Rio T."/>
            <person name="Dalin E."/>
            <person name="Tice H."/>
            <person name="Pitluck S."/>
            <person name="Chertkov O."/>
            <person name="Brettin T."/>
            <person name="Bruce D."/>
            <person name="Han C."/>
            <person name="Tapia R."/>
            <person name="Gilna P."/>
            <person name="Schmutz J."/>
            <person name="Larimer F."/>
            <person name="Land M."/>
            <person name="Hauser L."/>
            <person name="Kyrpides N."/>
            <person name="Kim E."/>
            <person name="Stahl D."/>
            <person name="Richardson P."/>
        </authorList>
    </citation>
    <scope>NUCLEOTIDE SEQUENCE [LARGE SCALE GENOMIC DNA]</scope>
    <source>
        <strain evidence="9">EF01-2</strain>
    </source>
</reference>
<evidence type="ECO:0000259" key="6">
    <source>
        <dbReference type="Pfam" id="PF00501"/>
    </source>
</evidence>
<dbReference type="GO" id="GO:0071766">
    <property type="term" value="P:Actinobacterium-type cell wall biogenesis"/>
    <property type="evidence" value="ECO:0007669"/>
    <property type="project" value="UniProtKB-ARBA"/>
</dbReference>
<dbReference type="InterPro" id="IPR040097">
    <property type="entry name" value="FAAL/FAAC"/>
</dbReference>
<dbReference type="STRING" id="391735.Veis_2989"/>
<dbReference type="Gene3D" id="3.40.50.12780">
    <property type="entry name" value="N-terminal domain of ligase-like"/>
    <property type="match status" value="1"/>
</dbReference>
<dbReference type="FunFam" id="3.40.50.12780:FF:000013">
    <property type="entry name" value="Long-chain-fatty-acid--AMP ligase FadD32"/>
    <property type="match status" value="1"/>
</dbReference>
<dbReference type="InterPro" id="IPR000873">
    <property type="entry name" value="AMP-dep_synth/lig_dom"/>
</dbReference>
<dbReference type="PROSITE" id="PS00455">
    <property type="entry name" value="AMP_BINDING"/>
    <property type="match status" value="1"/>
</dbReference>
<dbReference type="EMBL" id="CP000542">
    <property type="protein sequence ID" value="ABM58722.1"/>
    <property type="molecule type" value="Genomic_DNA"/>
</dbReference>
<dbReference type="KEGG" id="vei:Veis_2989"/>
<dbReference type="GeneID" id="76461461"/>
<dbReference type="Pfam" id="PF23024">
    <property type="entry name" value="AMP-dom_DIP2-like"/>
    <property type="match status" value="1"/>
</dbReference>
<dbReference type="GO" id="GO:0016874">
    <property type="term" value="F:ligase activity"/>
    <property type="evidence" value="ECO:0007669"/>
    <property type="project" value="UniProtKB-KW"/>
</dbReference>
<evidence type="ECO:0000313" key="8">
    <source>
        <dbReference type="EMBL" id="ABM58722.1"/>
    </source>
</evidence>
<keyword evidence="9" id="KW-1185">Reference proteome</keyword>
<dbReference type="SUPFAM" id="SSF56801">
    <property type="entry name" value="Acetyl-CoA synthetase-like"/>
    <property type="match status" value="1"/>
</dbReference>
<gene>
    <name evidence="8" type="ordered locus">Veis_2989</name>
</gene>
<dbReference type="InterPro" id="IPR020845">
    <property type="entry name" value="AMP-binding_CS"/>
</dbReference>
<feature type="transmembrane region" description="Helical" evidence="5">
    <location>
        <begin position="68"/>
        <end position="91"/>
    </location>
</feature>
<dbReference type="Pfam" id="PF00501">
    <property type="entry name" value="AMP-binding"/>
    <property type="match status" value="1"/>
</dbReference>
<dbReference type="GO" id="GO:0005886">
    <property type="term" value="C:plasma membrane"/>
    <property type="evidence" value="ECO:0007669"/>
    <property type="project" value="TreeGrafter"/>
</dbReference>
<evidence type="ECO:0000256" key="4">
    <source>
        <dbReference type="ARBA" id="ARBA00023098"/>
    </source>
</evidence>
<dbReference type="eggNOG" id="COG0318">
    <property type="taxonomic scope" value="Bacteria"/>
</dbReference>
<proteinExistence type="inferred from homology"/>
<dbReference type="OrthoDB" id="6297021at2"/>
<dbReference type="Gene3D" id="3.30.300.30">
    <property type="match status" value="1"/>
</dbReference>
<organism evidence="8 9">
    <name type="scientific">Verminephrobacter eiseniae (strain EF01-2)</name>
    <dbReference type="NCBI Taxonomy" id="391735"/>
    <lineage>
        <taxon>Bacteria</taxon>
        <taxon>Pseudomonadati</taxon>
        <taxon>Pseudomonadota</taxon>
        <taxon>Betaproteobacteria</taxon>
        <taxon>Burkholderiales</taxon>
        <taxon>Comamonadaceae</taxon>
        <taxon>Verminephrobacter</taxon>
    </lineage>
</organism>
<dbReference type="HOGENOM" id="CLU_000022_23_7_4"/>
<evidence type="ECO:0000256" key="2">
    <source>
        <dbReference type="ARBA" id="ARBA00022598"/>
    </source>
</evidence>
<keyword evidence="5" id="KW-0472">Membrane</keyword>
<dbReference type="PANTHER" id="PTHR22754:SF32">
    <property type="entry name" value="DISCO-INTERACTING PROTEIN 2"/>
    <property type="match status" value="1"/>
</dbReference>
<dbReference type="PANTHER" id="PTHR22754">
    <property type="entry name" value="DISCO-INTERACTING PROTEIN 2 DIP2 -RELATED"/>
    <property type="match status" value="1"/>
</dbReference>